<evidence type="ECO:0000256" key="8">
    <source>
        <dbReference type="ARBA" id="ARBA00029454"/>
    </source>
</evidence>
<dbReference type="Gene3D" id="1.10.1200.10">
    <property type="entry name" value="ACP-like"/>
    <property type="match status" value="2"/>
</dbReference>
<dbReference type="PANTHER" id="PTHR43775">
    <property type="entry name" value="FATTY ACID SYNTHASE"/>
    <property type="match status" value="1"/>
</dbReference>
<dbReference type="InterPro" id="IPR006162">
    <property type="entry name" value="Ppantetheine_attach_site"/>
</dbReference>
<dbReference type="Pfam" id="PF00698">
    <property type="entry name" value="Acyl_transf_1"/>
    <property type="match status" value="1"/>
</dbReference>
<dbReference type="Gene3D" id="3.40.366.10">
    <property type="entry name" value="Malonyl-Coenzyme A Acyl Carrier Protein, domain 2"/>
    <property type="match status" value="1"/>
</dbReference>
<keyword evidence="4" id="KW-0489">Methyltransferase</keyword>
<dbReference type="Gene3D" id="3.30.300.30">
    <property type="match status" value="1"/>
</dbReference>
<dbReference type="SMART" id="SM00823">
    <property type="entry name" value="PKS_PP"/>
    <property type="match status" value="2"/>
</dbReference>
<dbReference type="GO" id="GO:0009403">
    <property type="term" value="P:toxin biosynthetic process"/>
    <property type="evidence" value="ECO:0007669"/>
    <property type="project" value="UniProtKB-ARBA"/>
</dbReference>
<dbReference type="Gene3D" id="3.30.559.10">
    <property type="entry name" value="Chloramphenicol acetyltransferase-like domain"/>
    <property type="match status" value="1"/>
</dbReference>
<dbReference type="OrthoDB" id="329835at2759"/>
<evidence type="ECO:0000256" key="7">
    <source>
        <dbReference type="ARBA" id="ARBA00023268"/>
    </source>
</evidence>
<dbReference type="Pfam" id="PF08659">
    <property type="entry name" value="KR"/>
    <property type="match status" value="1"/>
</dbReference>
<keyword evidence="5" id="KW-0808">Transferase</keyword>
<dbReference type="Pfam" id="PF14765">
    <property type="entry name" value="PS-DH"/>
    <property type="match status" value="1"/>
</dbReference>
<dbReference type="STRING" id="97972.A0A2V1DDE0"/>
<dbReference type="SUPFAM" id="SSF56801">
    <property type="entry name" value="Acetyl-CoA synthetase-like"/>
    <property type="match status" value="1"/>
</dbReference>
<dbReference type="InterPro" id="IPR023213">
    <property type="entry name" value="CAT-like_dom_sf"/>
</dbReference>
<feature type="region of interest" description="Disordered" evidence="10">
    <location>
        <begin position="511"/>
        <end position="532"/>
    </location>
</feature>
<dbReference type="InterPro" id="IPR001242">
    <property type="entry name" value="Condensation_dom"/>
</dbReference>
<dbReference type="CDD" id="cd19532">
    <property type="entry name" value="C_PKS-NRPS"/>
    <property type="match status" value="1"/>
</dbReference>
<evidence type="ECO:0000256" key="6">
    <source>
        <dbReference type="ARBA" id="ARBA00022737"/>
    </source>
</evidence>
<keyword evidence="2" id="KW-0597">Phosphoprotein</keyword>
<proteinExistence type="inferred from homology"/>
<dbReference type="InterPro" id="IPR042104">
    <property type="entry name" value="PKS_dehydratase_sf"/>
</dbReference>
<dbReference type="Pfam" id="PF07993">
    <property type="entry name" value="NAD_binding_4"/>
    <property type="match status" value="1"/>
</dbReference>
<dbReference type="InterPro" id="IPR020806">
    <property type="entry name" value="PKS_PP-bd"/>
</dbReference>
<dbReference type="SUPFAM" id="SSF52151">
    <property type="entry name" value="FabD/lysophospholipase-like"/>
    <property type="match status" value="1"/>
</dbReference>
<dbReference type="PROSITE" id="PS50075">
    <property type="entry name" value="CARRIER"/>
    <property type="match status" value="2"/>
</dbReference>
<keyword evidence="3" id="KW-0436">Ligase</keyword>
<feature type="compositionally biased region" description="Polar residues" evidence="10">
    <location>
        <begin position="2027"/>
        <end position="2054"/>
    </location>
</feature>
<dbReference type="PROSITE" id="PS52019">
    <property type="entry name" value="PKS_MFAS_DH"/>
    <property type="match status" value="1"/>
</dbReference>
<evidence type="ECO:0000259" key="11">
    <source>
        <dbReference type="PROSITE" id="PS50075"/>
    </source>
</evidence>
<dbReference type="Gene3D" id="3.40.47.10">
    <property type="match status" value="1"/>
</dbReference>
<dbReference type="Proteomes" id="UP000244855">
    <property type="component" value="Unassembled WGS sequence"/>
</dbReference>
<dbReference type="InterPro" id="IPR042099">
    <property type="entry name" value="ANL_N_sf"/>
</dbReference>
<dbReference type="Pfam" id="PF00550">
    <property type="entry name" value="PP-binding"/>
    <property type="match status" value="2"/>
</dbReference>
<dbReference type="SMART" id="SM00826">
    <property type="entry name" value="PKS_DH"/>
    <property type="match status" value="1"/>
</dbReference>
<dbReference type="SUPFAM" id="SSF47336">
    <property type="entry name" value="ACP-like"/>
    <property type="match status" value="2"/>
</dbReference>
<keyword evidence="1" id="KW-0596">Phosphopantetheine</keyword>
<accession>A0A2V1DDE0</accession>
<dbReference type="InterPro" id="IPR045851">
    <property type="entry name" value="AMP-bd_C_sf"/>
</dbReference>
<dbReference type="InterPro" id="IPR014043">
    <property type="entry name" value="Acyl_transferase_dom"/>
</dbReference>
<dbReference type="InterPro" id="IPR050091">
    <property type="entry name" value="PKS_NRPS_Biosynth_Enz"/>
</dbReference>
<dbReference type="CDD" id="cd05930">
    <property type="entry name" value="A_NRPS"/>
    <property type="match status" value="1"/>
</dbReference>
<dbReference type="GO" id="GO:0004312">
    <property type="term" value="F:fatty acid synthase activity"/>
    <property type="evidence" value="ECO:0007669"/>
    <property type="project" value="TreeGrafter"/>
</dbReference>
<dbReference type="Pfam" id="PF22621">
    <property type="entry name" value="CurL-like_PKS_C"/>
    <property type="match status" value="1"/>
</dbReference>
<name>A0A2V1DDE0_9PLEO</name>
<dbReference type="SMART" id="SM00822">
    <property type="entry name" value="PKS_KR"/>
    <property type="match status" value="1"/>
</dbReference>
<dbReference type="Pfam" id="PF08242">
    <property type="entry name" value="Methyltransf_12"/>
    <property type="match status" value="1"/>
</dbReference>
<dbReference type="InterPro" id="IPR036736">
    <property type="entry name" value="ACP-like_sf"/>
</dbReference>
<organism evidence="13 14">
    <name type="scientific">Periconia macrospinosa</name>
    <dbReference type="NCBI Taxonomy" id="97972"/>
    <lineage>
        <taxon>Eukaryota</taxon>
        <taxon>Fungi</taxon>
        <taxon>Dikarya</taxon>
        <taxon>Ascomycota</taxon>
        <taxon>Pezizomycotina</taxon>
        <taxon>Dothideomycetes</taxon>
        <taxon>Pleosporomycetidae</taxon>
        <taxon>Pleosporales</taxon>
        <taxon>Massarineae</taxon>
        <taxon>Periconiaceae</taxon>
        <taxon>Periconia</taxon>
    </lineage>
</organism>
<dbReference type="Gene3D" id="3.40.50.12780">
    <property type="entry name" value="N-terminal domain of ligase-like"/>
    <property type="match status" value="1"/>
</dbReference>
<feature type="region of interest" description="Disordered" evidence="10">
    <location>
        <begin position="2013"/>
        <end position="2057"/>
    </location>
</feature>
<keyword evidence="6" id="KW-0677">Repeat</keyword>
<dbReference type="Pfam" id="PF00668">
    <property type="entry name" value="Condensation"/>
    <property type="match status" value="1"/>
</dbReference>
<feature type="region of interest" description="N-terminal hotdog fold" evidence="9">
    <location>
        <begin position="524"/>
        <end position="660"/>
    </location>
</feature>
<dbReference type="InterPro" id="IPR049551">
    <property type="entry name" value="PKS_DH_C"/>
</dbReference>
<feature type="domain" description="Carrier" evidence="11">
    <location>
        <begin position="3074"/>
        <end position="3149"/>
    </location>
</feature>
<evidence type="ECO:0000256" key="9">
    <source>
        <dbReference type="PROSITE-ProRule" id="PRU01363"/>
    </source>
</evidence>
<evidence type="ECO:0000313" key="14">
    <source>
        <dbReference type="Proteomes" id="UP000244855"/>
    </source>
</evidence>
<dbReference type="SMART" id="SM00827">
    <property type="entry name" value="PKS_AT"/>
    <property type="match status" value="1"/>
</dbReference>
<evidence type="ECO:0000256" key="1">
    <source>
        <dbReference type="ARBA" id="ARBA00022450"/>
    </source>
</evidence>
<evidence type="ECO:0000256" key="3">
    <source>
        <dbReference type="ARBA" id="ARBA00022598"/>
    </source>
</evidence>
<feature type="active site" description="Proton acceptor; for dehydratase activity" evidence="9">
    <location>
        <position position="556"/>
    </location>
</feature>
<evidence type="ECO:0000256" key="4">
    <source>
        <dbReference type="ARBA" id="ARBA00022603"/>
    </source>
</evidence>
<evidence type="ECO:0000259" key="12">
    <source>
        <dbReference type="PROSITE" id="PS52019"/>
    </source>
</evidence>
<dbReference type="GO" id="GO:0032259">
    <property type="term" value="P:methylation"/>
    <property type="evidence" value="ECO:0007669"/>
    <property type="project" value="UniProtKB-KW"/>
</dbReference>
<dbReference type="InterPro" id="IPR049552">
    <property type="entry name" value="PKS_DH_N"/>
</dbReference>
<dbReference type="InterPro" id="IPR009081">
    <property type="entry name" value="PP-bd_ACP"/>
</dbReference>
<dbReference type="SUPFAM" id="SSF52777">
    <property type="entry name" value="CoA-dependent acyltransferases"/>
    <property type="match status" value="2"/>
</dbReference>
<dbReference type="InterPro" id="IPR016036">
    <property type="entry name" value="Malonyl_transacylase_ACP-bd"/>
</dbReference>
<dbReference type="GO" id="GO:0016874">
    <property type="term" value="F:ligase activity"/>
    <property type="evidence" value="ECO:0007669"/>
    <property type="project" value="UniProtKB-KW"/>
</dbReference>
<dbReference type="InterPro" id="IPR029063">
    <property type="entry name" value="SAM-dependent_MTases_sf"/>
</dbReference>
<dbReference type="Gene3D" id="3.30.559.30">
    <property type="entry name" value="Nonribosomal peptide synthetase, condensation domain"/>
    <property type="match status" value="1"/>
</dbReference>
<dbReference type="InterPro" id="IPR013968">
    <property type="entry name" value="PKS_KR"/>
</dbReference>
<gene>
    <name evidence="13" type="ORF">DM02DRAFT_688510</name>
</gene>
<dbReference type="InterPro" id="IPR013217">
    <property type="entry name" value="Methyltransf_12"/>
</dbReference>
<dbReference type="Gene3D" id="3.10.129.110">
    <property type="entry name" value="Polyketide synthase dehydratase"/>
    <property type="match status" value="1"/>
</dbReference>
<dbReference type="EMBL" id="KZ805473">
    <property type="protein sequence ID" value="PVH96120.1"/>
    <property type="molecule type" value="Genomic_DNA"/>
</dbReference>
<reference evidence="13 14" key="1">
    <citation type="journal article" date="2018" name="Sci. Rep.">
        <title>Comparative genomics provides insights into the lifestyle and reveals functional heterogeneity of dark septate endophytic fungi.</title>
        <authorList>
            <person name="Knapp D.G."/>
            <person name="Nemeth J.B."/>
            <person name="Barry K."/>
            <person name="Hainaut M."/>
            <person name="Henrissat B."/>
            <person name="Johnson J."/>
            <person name="Kuo A."/>
            <person name="Lim J.H.P."/>
            <person name="Lipzen A."/>
            <person name="Nolan M."/>
            <person name="Ohm R.A."/>
            <person name="Tamas L."/>
            <person name="Grigoriev I.V."/>
            <person name="Spatafora J.W."/>
            <person name="Nagy L.G."/>
            <person name="Kovacs G.M."/>
        </authorList>
    </citation>
    <scope>NUCLEOTIDE SEQUENCE [LARGE SCALE GENOMIC DNA]</scope>
    <source>
        <strain evidence="13 14">DSE2036</strain>
    </source>
</reference>
<dbReference type="InterPro" id="IPR000873">
    <property type="entry name" value="AMP-dep_synth/lig_dom"/>
</dbReference>
<dbReference type="InterPro" id="IPR016039">
    <property type="entry name" value="Thiolase-like"/>
</dbReference>
<dbReference type="InterPro" id="IPR013120">
    <property type="entry name" value="FAR_NAD-bd"/>
</dbReference>
<keyword evidence="7" id="KW-0511">Multifunctional enzyme</keyword>
<evidence type="ECO:0000256" key="2">
    <source>
        <dbReference type="ARBA" id="ARBA00022553"/>
    </source>
</evidence>
<sequence length="3521" mass="386907">MEVSLTSLFGGANAHAIVESWEPVTSKRTIEPSPAILGPLVLSANTPNALAATIAGLSEALKRKDNIHLEKLAWTLQTRRSEFTHRASFIASSKEKLIDQLDIAARDKKHFSFSTKAVKIKSPRLLGVFTGQGAQWATMGAGLYVHSAHFRKTISTLEAALIEIPSAPQFSLSEELLRQDDPTRTASAEISQPLCTALQVALVDLLKECGIVFSAVVGHSSGEIAAAYAAGVINATDAILIAYYRGYHSHATLPSDGKRGKMMSVGMAASDAEDFCQQPRLRGKIVVAAKNSATSVTLSGDADAIEEAKQILDAKTIFNRILVVDKAYHSHHMELIRGPYLQSLQRSNIRPLRDCFEGACNWYSSVYPPASNVKTTERPIEFAHEYWTHNLTNPVLFHDAVTAAVQVEHFDLALEVGPHPALRGPARESIQNILNQSLPYHGVLERGKDAVEAFSSALGFIWRNIDSPTPLINFAGFLKACNGPEWVPPPVQNDLPSYPWDHDRPIISESRRAKQWRTRSTPHHELLGRPDSNGGTHEVRWRNILKLKDVEWLQGHQFQHQVLLPAAGYLTMAIDASLHLVGDAQPVKLLELQDVVIHNGITLEEGSPGVEIHFTIRLVEENATMKASEFSCRYSNASASSPDLEKLVLTGRVLLELGLPSRDTLPERVLPSLPMSPVSIARFYPWISKIGLQYSGPFKLDAIQRRLNVATVTTTRTEPERNTIHPGTLDSILQGLYAAFSFPGDGRVWTAYLPKSFRRARFNMHRSRQAVDNAESKLVADIRLSDCGASSILGDIDVFAADDGHPEMQFEDVMFSALEVPSEANDRKMFWHTTWERQIQCPEWPHLQIATSAKIEMHEVCERIAYFYLKYLGISTGGVSYTHWDNDSHEYIRELVAKHPDVIDLEFMQYLGSKPPSARCGSGFTLEETMLETLYTTGMGFAETKQHLGEILKRLSHQYPQMRALEIGAGQGATTSIALERLATRFQSYTITDPSTTALAAIERRFAANKKTLRYKPLDIEQSPTEQGFQAYTYDLVIAAHILHTTTSLSQTLQNCRELLRPGGHLVILDIMSMKTLRVRLFSSFLPRSLQTPTNSDAQWNAVLQQNLFSGVDHVLQDFEDNSMHAFSTILSQAVDERVNVLRHPLDSAGEVQRSKNLLIVGGRTLTVSKMAAKLTTQLDPFFENISTVSELNSVTEGSVAFGTDVICLSGLEETTFFRMDHGRLSAMQSLFRAGRFMLWATRGCDSGDPYSGIVVGLARTASREMAHLRLKLVDVGHARLQKLEPEATMFSEKLLQMMKLDSQANSDILWSNETEVAVIDGSVFIPRVVPDLEANRSFNAARRQIMMHVPAATKGVEIVKGEASGMLKLSPQIDVQTEQDLIRVQSSSFFKFVCSDSTSQGFYICLGYSNDKSQRILGFSTSNGSTVTTIPGCSFPWSNDVDAGATLSAVLSTILCKSLLSHAKGTVWVHNADSYTTQLIREEATAEKISIFLTTSQESARSMNGEIKYIHPLVTDRQLRLIIPQDVGRFVNLGQEESNRLVGFSKSFPKGAVEIQPELQHMKSSQNVSVTLSMSELIRMLQAYSDDPNLMKINTDRSQHTITSVENIYEQRETAPATNVVTWVDVQSIPIQVVPASSQRLFRDDKTYFLVGLTGDLGLSLCEWMVDHGARYFALASRNPDIAPQSMSHLEGKGAVIRVFSLDIGSMQSLREVHENICATMPSIAGVANAALVVRDHPFDGISLHDLEAGFKPKVVGSTNLDQLFHSTQLEFFILFGSVATVVGKPGQCNYNAANVFQSALALRRRKRGLAASIIHFGMLLGLGFVHGKADPKVEEKLLQDDLPGISETDFHANFAQAVLCGLPGASTSHEVISGLGNEIETTWRAMPRFSHCRINADEQGSEGLLQNSTGPSRSIHSRLENAKDDKEALLLLKVAFSERVAVALGRPGADIDENTALISLGLDSLIAVEIRSWLLKVLEVDVPVLKLLGGSSLLSLCHDVLKKITPEDPELSNVTKKTDVEEADSSSYPVETKSSSVSSATNDLPSTPTTESEVPGWHMLNTDEVSSCDASPAPSLVPTHQVDYERIGDMSHAQSQLYFLHEYLHNNAHNVAYSGRFHGQLNIKDLEEALRVVGKRHEAMRSAYFIDKSTAKPVQAVLREPRIVLTHKTISGDREPQAVIDGIKDYAFDIENGVVMKVTVLTKSSSLHYITFNHHHIALDGFSWGIFLTDLAQTYPGRPGVSSIQQSIEMAKRQLELLTPPNLDPVLTFWKNVYKTFPQPLPLFPFAKVTSRPIVKDFIVHTSVVELPSTLTRRVEMATSELGVTGFHFHLATLATFLARCLQISDVAIGVVDANRTEAQDMSTVGYFLNMLPVRVPLQHTESFKKVAKRSRDVALAAMTQSYAPLDLVLGGVGASPSTDHHPLFQVAINYRKGALNETDFGPDSKIEWDSAVPGGHPYDFLLDISTSPRGTRISLVTQRSLYNKSDGTLLLNWYTRALEALALDTNCEVGRCPISNETDILEAIKLGQGSKIDIIWEGTLIDRIGKITAQFPEHVAVKDSQGCTLTYTQVAERARQVRHNIRTSPQGCCIATLLDPVADTVCSILAVMQLGLIWVPLDTRNHQQRLRAIVEESKPHVLLCHEATRHMAQEIVAGLDNITIVSVDDMPPEIVNAGGDEAGRGNGISKTDPAMILYTSGSTGVPKGVVLTQGGLVNQTFGTIAHLQLGRETTLQHSPLGFDLMLDQMFLALCNGGTVIMAGKTERGDPTELAKLMVQHGVTLTHFVPSEYLGLLNYGYGILKNSSTWRFAMSGGEKLTQKLRGAFHKLACPNLNLVNVYGPAEITLACARGIIPNDELIDGSTNDHLRSSPNYDIEIRDSEMNLLPLGFPGEICISGPGVGLGYLHRSEETTRKFIDYTNSENIEARLYRSGDKGRILHDGSLQVLGRIDGDTQVKINGFRVELDEIANAIVIASEGAIVNAAVSLRSAKTSNNLVAFVVFGIDFVGNRTTFLSRLQNRLPLPPIMTPAIITSIEKIPATANGKTDRRAVDALFVPERTDRRSSISGTRRVLSPREHSVKEVWEEVLGVSELDGIDSDSDFFQVGGTSIHMIKLKSVLKVQFGTTFSMPSLFHTSTLKGMANLIANATGNAQGTRLAPPKMSFLGSRKNQQAVDWDLEIAGLVDGLDQPRPTPAPPKREGLIVVLTGATGFIGNHLLSRLVQDPRIAQVHCISIRPDANGEARHVAVKSPKVVEYSGDLSALNLGLSDSLFVSLAESVDIIIHNGADVSLLKTYQSLRRANVMSTRRLCEMAIPRQVPIHFVSTASVAKVVEHQPLLEEAAAVINSRLDSVDGYAASKWASEALLERVAEDNGLPVYIHRLAHVVGDNASELDAVGMLTKYSLELGAFPRIETDDVIGKWDFVTAEECVGSMISTAIVSATAPSPHIMFTNHCNDEKVPHENFQAHLEDMAGGKSLRQMEMMGWLAEASKKGLHPLVREFFAAFNEGRGKLDLPLIARSS</sequence>
<dbReference type="GO" id="GO:0031177">
    <property type="term" value="F:phosphopantetheine binding"/>
    <property type="evidence" value="ECO:0007669"/>
    <property type="project" value="InterPro"/>
</dbReference>
<dbReference type="Gene3D" id="3.40.50.720">
    <property type="entry name" value="NAD(P)-binding Rossmann-like Domain"/>
    <property type="match status" value="3"/>
</dbReference>
<dbReference type="InterPro" id="IPR057326">
    <property type="entry name" value="KR_dom"/>
</dbReference>
<dbReference type="InterPro" id="IPR049900">
    <property type="entry name" value="PKS_mFAS_DH"/>
</dbReference>
<protein>
    <submittedName>
        <fullName evidence="13">Hybrid PKS-NRPS PsoA</fullName>
    </submittedName>
</protein>
<dbReference type="Pfam" id="PF00501">
    <property type="entry name" value="AMP-binding"/>
    <property type="match status" value="1"/>
</dbReference>
<feature type="region of interest" description="C-terminal hotdog fold" evidence="9">
    <location>
        <begin position="675"/>
        <end position="824"/>
    </location>
</feature>
<dbReference type="PANTHER" id="PTHR43775:SF20">
    <property type="entry name" value="HYBRID PKS-NRPS SYNTHETASE APDA"/>
    <property type="match status" value="1"/>
</dbReference>
<comment type="similarity">
    <text evidence="8">Belongs to the NRP synthetase family.</text>
</comment>
<evidence type="ECO:0000256" key="5">
    <source>
        <dbReference type="ARBA" id="ARBA00022679"/>
    </source>
</evidence>
<dbReference type="SUPFAM" id="SSF53335">
    <property type="entry name" value="S-adenosyl-L-methionine-dependent methyltransferases"/>
    <property type="match status" value="1"/>
</dbReference>
<dbReference type="SUPFAM" id="SSF55048">
    <property type="entry name" value="Probable ACP-binding domain of malonyl-CoA ACP transacylase"/>
    <property type="match status" value="1"/>
</dbReference>
<dbReference type="Gene3D" id="3.40.50.150">
    <property type="entry name" value="Vaccinia Virus protein VP39"/>
    <property type="match status" value="1"/>
</dbReference>
<keyword evidence="14" id="KW-1185">Reference proteome</keyword>
<feature type="domain" description="PKS/mFAS DH" evidence="12">
    <location>
        <begin position="524"/>
        <end position="824"/>
    </location>
</feature>
<dbReference type="SUPFAM" id="SSF51735">
    <property type="entry name" value="NAD(P)-binding Rossmann-fold domains"/>
    <property type="match status" value="2"/>
</dbReference>
<dbReference type="PROSITE" id="PS00455">
    <property type="entry name" value="AMP_BINDING"/>
    <property type="match status" value="1"/>
</dbReference>
<evidence type="ECO:0000256" key="10">
    <source>
        <dbReference type="SAM" id="MobiDB-lite"/>
    </source>
</evidence>
<dbReference type="Pfam" id="PF21089">
    <property type="entry name" value="PKS_DH_N"/>
    <property type="match status" value="1"/>
</dbReference>
<dbReference type="GO" id="GO:0006633">
    <property type="term" value="P:fatty acid biosynthetic process"/>
    <property type="evidence" value="ECO:0007669"/>
    <property type="project" value="TreeGrafter"/>
</dbReference>
<dbReference type="InterPro" id="IPR001227">
    <property type="entry name" value="Ac_transferase_dom_sf"/>
</dbReference>
<evidence type="ECO:0000313" key="13">
    <source>
        <dbReference type="EMBL" id="PVH96120.1"/>
    </source>
</evidence>
<dbReference type="InterPro" id="IPR036291">
    <property type="entry name" value="NAD(P)-bd_dom_sf"/>
</dbReference>
<feature type="active site" description="Proton donor; for dehydratase activity" evidence="9">
    <location>
        <position position="730"/>
    </location>
</feature>
<feature type="domain" description="Carrier" evidence="11">
    <location>
        <begin position="1929"/>
        <end position="2006"/>
    </location>
</feature>
<dbReference type="InterPro" id="IPR020845">
    <property type="entry name" value="AMP-binding_CS"/>
</dbReference>
<dbReference type="CDD" id="cd02440">
    <property type="entry name" value="AdoMet_MTases"/>
    <property type="match status" value="1"/>
</dbReference>
<dbReference type="PROSITE" id="PS00012">
    <property type="entry name" value="PHOSPHOPANTETHEINE"/>
    <property type="match status" value="1"/>
</dbReference>
<dbReference type="InterPro" id="IPR020807">
    <property type="entry name" value="PKS_DH"/>
</dbReference>
<dbReference type="GO" id="GO:0008168">
    <property type="term" value="F:methyltransferase activity"/>
    <property type="evidence" value="ECO:0007669"/>
    <property type="project" value="UniProtKB-KW"/>
</dbReference>
<dbReference type="InterPro" id="IPR016035">
    <property type="entry name" value="Acyl_Trfase/lysoPLipase"/>
</dbReference>